<accession>A0ABW3UI31</accession>
<feature type="chain" id="PRO_5047265986" evidence="1">
    <location>
        <begin position="24"/>
        <end position="438"/>
    </location>
</feature>
<dbReference type="EMBL" id="JBHTLU010000007">
    <property type="protein sequence ID" value="MFD1219184.1"/>
    <property type="molecule type" value="Genomic_DNA"/>
</dbReference>
<sequence length="438" mass="48644">MKPLKRKFISSVLATSCLVTVLAGCGQEASSSSQNKQGNPVQIEFWYGNGGVIGEATKSLVEQFNQSQNEVKVNAVFQETTNNIGKKLLTAIVGNAVPDVVQLNARFWPTFAYNKALLPLDSYIQNDSKFDYGDFVDSFVKNTLIDGKTYTLPFNRSTSILYYNKDIVKEIGLDPEHPVSTWDELVAAAKKATVVKDGKTERFGFSTYLPPLYYYSLMWSNGGDLFSPDQKEVVLDQAPAVQGLEMYRNMIYETKTMMQPTGGTTTDSGQELVNFKNGKVAFLVASTADLSEIQKSIKFNLGVGFVPKFKEYAVTTSSGGNLAIVAKAPKEKQDAAWKFIKFLTDKQQTIYFTQHTGYMPIRKSAVTAPEMVKFYEQNPFFKTAVDELPYGKALPVVPDFDKIEAEIQKAIGKTYAQNVPAQESMKEAAAQIRAIMKK</sequence>
<dbReference type="Gene3D" id="3.40.190.10">
    <property type="entry name" value="Periplasmic binding protein-like II"/>
    <property type="match status" value="2"/>
</dbReference>
<comment type="caution">
    <text evidence="2">The sequence shown here is derived from an EMBL/GenBank/DDBJ whole genome shotgun (WGS) entry which is preliminary data.</text>
</comment>
<gene>
    <name evidence="2" type="ORF">ACFQ4B_03540</name>
</gene>
<evidence type="ECO:0000313" key="3">
    <source>
        <dbReference type="Proteomes" id="UP001597180"/>
    </source>
</evidence>
<reference evidence="3" key="1">
    <citation type="journal article" date="2019" name="Int. J. Syst. Evol. Microbiol.">
        <title>The Global Catalogue of Microorganisms (GCM) 10K type strain sequencing project: providing services to taxonomists for standard genome sequencing and annotation.</title>
        <authorList>
            <consortium name="The Broad Institute Genomics Platform"/>
            <consortium name="The Broad Institute Genome Sequencing Center for Infectious Disease"/>
            <person name="Wu L."/>
            <person name="Ma J."/>
        </authorList>
    </citation>
    <scope>NUCLEOTIDE SEQUENCE [LARGE SCALE GENOMIC DNA]</scope>
    <source>
        <strain evidence="3">CCUG 53270</strain>
    </source>
</reference>
<feature type="signal peptide" evidence="1">
    <location>
        <begin position="1"/>
        <end position="23"/>
    </location>
</feature>
<dbReference type="PANTHER" id="PTHR43649:SF30">
    <property type="entry name" value="ABC TRANSPORTER SUBSTRATE-BINDING PROTEIN"/>
    <property type="match status" value="1"/>
</dbReference>
<dbReference type="InterPro" id="IPR006059">
    <property type="entry name" value="SBP"/>
</dbReference>
<protein>
    <submittedName>
        <fullName evidence="2">ABC transporter substrate-binding protein</fullName>
    </submittedName>
</protein>
<evidence type="ECO:0000313" key="2">
    <source>
        <dbReference type="EMBL" id="MFD1219184.1"/>
    </source>
</evidence>
<evidence type="ECO:0000256" key="1">
    <source>
        <dbReference type="SAM" id="SignalP"/>
    </source>
</evidence>
<dbReference type="PROSITE" id="PS51257">
    <property type="entry name" value="PROKAR_LIPOPROTEIN"/>
    <property type="match status" value="1"/>
</dbReference>
<organism evidence="2 3">
    <name type="scientific">Paenibacillus vulneris</name>
    <dbReference type="NCBI Taxonomy" id="1133364"/>
    <lineage>
        <taxon>Bacteria</taxon>
        <taxon>Bacillati</taxon>
        <taxon>Bacillota</taxon>
        <taxon>Bacilli</taxon>
        <taxon>Bacillales</taxon>
        <taxon>Paenibacillaceae</taxon>
        <taxon>Paenibacillus</taxon>
    </lineage>
</organism>
<dbReference type="Proteomes" id="UP001597180">
    <property type="component" value="Unassembled WGS sequence"/>
</dbReference>
<keyword evidence="1" id="KW-0732">Signal</keyword>
<dbReference type="InterPro" id="IPR050490">
    <property type="entry name" value="Bact_solute-bd_prot1"/>
</dbReference>
<name>A0ABW3UI31_9BACL</name>
<keyword evidence="3" id="KW-1185">Reference proteome</keyword>
<dbReference type="SUPFAM" id="SSF53850">
    <property type="entry name" value="Periplasmic binding protein-like II"/>
    <property type="match status" value="1"/>
</dbReference>
<dbReference type="PANTHER" id="PTHR43649">
    <property type="entry name" value="ARABINOSE-BINDING PROTEIN-RELATED"/>
    <property type="match status" value="1"/>
</dbReference>
<dbReference type="CDD" id="cd14748">
    <property type="entry name" value="PBP2_UgpB"/>
    <property type="match status" value="1"/>
</dbReference>
<proteinExistence type="predicted"/>
<dbReference type="RefSeq" id="WP_345591637.1">
    <property type="nucleotide sequence ID" value="NZ_BAABJG010000027.1"/>
</dbReference>
<dbReference type="Pfam" id="PF13416">
    <property type="entry name" value="SBP_bac_8"/>
    <property type="match status" value="1"/>
</dbReference>